<feature type="transmembrane region" description="Helical" evidence="1">
    <location>
        <begin position="84"/>
        <end position="109"/>
    </location>
</feature>
<accession>A0A1G2H752</accession>
<gene>
    <name evidence="2" type="ORF">A2827_01005</name>
</gene>
<dbReference type="EMBL" id="MHOD01000011">
    <property type="protein sequence ID" value="OGZ58307.1"/>
    <property type="molecule type" value="Genomic_DNA"/>
</dbReference>
<reference evidence="2 3" key="1">
    <citation type="journal article" date="2016" name="Nat. Commun.">
        <title>Thousands of microbial genomes shed light on interconnected biogeochemical processes in an aquifer system.</title>
        <authorList>
            <person name="Anantharaman K."/>
            <person name="Brown C.T."/>
            <person name="Hug L.A."/>
            <person name="Sharon I."/>
            <person name="Castelle C.J."/>
            <person name="Probst A.J."/>
            <person name="Thomas B.C."/>
            <person name="Singh A."/>
            <person name="Wilkins M.J."/>
            <person name="Karaoz U."/>
            <person name="Brodie E.L."/>
            <person name="Williams K.H."/>
            <person name="Hubbard S.S."/>
            <person name="Banfield J.F."/>
        </authorList>
    </citation>
    <scope>NUCLEOTIDE SEQUENCE [LARGE SCALE GENOMIC DNA]</scope>
</reference>
<name>A0A1G2H752_9BACT</name>
<evidence type="ECO:0000313" key="2">
    <source>
        <dbReference type="EMBL" id="OGZ58307.1"/>
    </source>
</evidence>
<evidence type="ECO:0000313" key="3">
    <source>
        <dbReference type="Proteomes" id="UP000177932"/>
    </source>
</evidence>
<dbReference type="STRING" id="1802158.A2827_01005"/>
<comment type="caution">
    <text evidence="2">The sequence shown here is derived from an EMBL/GenBank/DDBJ whole genome shotgun (WGS) entry which is preliminary data.</text>
</comment>
<organism evidence="2 3">
    <name type="scientific">Candidatus Spechtbacteria bacterium RIFCSPHIGHO2_01_FULL_43_30</name>
    <dbReference type="NCBI Taxonomy" id="1802158"/>
    <lineage>
        <taxon>Bacteria</taxon>
        <taxon>Candidatus Spechtiibacteriota</taxon>
    </lineage>
</organism>
<sequence>MLFFNYLYWHYVIAPVEIVKLLKNYSIATSRKFLIFGHLKTLFYPWHRLRVSDVAKPKNITDRVANVAVEAYIRLVAAIIRMTVVLFGVTVQITILFLFIVIFLAWLMWPALVFISLAKGITIIF</sequence>
<keyword evidence="1" id="KW-0812">Transmembrane</keyword>
<dbReference type="AlphaFoldDB" id="A0A1G2H752"/>
<evidence type="ECO:0000256" key="1">
    <source>
        <dbReference type="SAM" id="Phobius"/>
    </source>
</evidence>
<protein>
    <submittedName>
        <fullName evidence="2">Uncharacterized protein</fullName>
    </submittedName>
</protein>
<proteinExistence type="predicted"/>
<keyword evidence="1" id="KW-1133">Transmembrane helix</keyword>
<dbReference type="Proteomes" id="UP000177932">
    <property type="component" value="Unassembled WGS sequence"/>
</dbReference>
<keyword evidence="1" id="KW-0472">Membrane</keyword>